<dbReference type="Proteomes" id="UP000004756">
    <property type="component" value="Unassembled WGS sequence"/>
</dbReference>
<accession>C0CU07</accession>
<dbReference type="EMBL" id="ACCJ01000020">
    <property type="protein sequence ID" value="EEG57432.1"/>
    <property type="molecule type" value="Genomic_DNA"/>
</dbReference>
<evidence type="ECO:0000256" key="1">
    <source>
        <dbReference type="SAM" id="MobiDB-lite"/>
    </source>
</evidence>
<sequence>MAAVFNDNGKRMKKQGFDPRLRLFPAERRVTAHNETNGGRKWTIDASFR</sequence>
<reference evidence="2 3" key="2">
    <citation type="submission" date="2009-02" db="EMBL/GenBank/DDBJ databases">
        <title>Draft genome sequence of Clostridium asparagiforme (DSM 15981).</title>
        <authorList>
            <person name="Sudarsanam P."/>
            <person name="Ley R."/>
            <person name="Guruge J."/>
            <person name="Turnbaugh P.J."/>
            <person name="Mahowald M."/>
            <person name="Liep D."/>
            <person name="Gordon J."/>
        </authorList>
    </citation>
    <scope>NUCLEOTIDE SEQUENCE [LARGE SCALE GENOMIC DNA]</scope>
    <source>
        <strain evidence="2 3">DSM 15981</strain>
    </source>
</reference>
<evidence type="ECO:0000313" key="3">
    <source>
        <dbReference type="Proteomes" id="UP000004756"/>
    </source>
</evidence>
<gene>
    <name evidence="2" type="ORF">CLOSTASPAR_00456</name>
</gene>
<protein>
    <submittedName>
        <fullName evidence="2">Uncharacterized protein</fullName>
    </submittedName>
</protein>
<feature type="region of interest" description="Disordered" evidence="1">
    <location>
        <begin position="1"/>
        <end position="20"/>
    </location>
</feature>
<comment type="caution">
    <text evidence="2">The sequence shown here is derived from an EMBL/GenBank/DDBJ whole genome shotgun (WGS) entry which is preliminary data.</text>
</comment>
<name>C0CU07_9FIRM</name>
<reference evidence="2 3" key="1">
    <citation type="submission" date="2009-01" db="EMBL/GenBank/DDBJ databases">
        <authorList>
            <person name="Fulton L."/>
            <person name="Clifton S."/>
            <person name="Fulton B."/>
            <person name="Xu J."/>
            <person name="Minx P."/>
            <person name="Pepin K.H."/>
            <person name="Johnson M."/>
            <person name="Bhonagiri V."/>
            <person name="Nash W.E."/>
            <person name="Mardis E.R."/>
            <person name="Wilson R.K."/>
        </authorList>
    </citation>
    <scope>NUCLEOTIDE SEQUENCE [LARGE SCALE GENOMIC DNA]</scope>
    <source>
        <strain evidence="2 3">DSM 15981</strain>
    </source>
</reference>
<organism evidence="2 3">
    <name type="scientific">[Clostridium] asparagiforme DSM 15981</name>
    <dbReference type="NCBI Taxonomy" id="518636"/>
    <lineage>
        <taxon>Bacteria</taxon>
        <taxon>Bacillati</taxon>
        <taxon>Bacillota</taxon>
        <taxon>Clostridia</taxon>
        <taxon>Lachnospirales</taxon>
        <taxon>Lachnospiraceae</taxon>
        <taxon>Enterocloster</taxon>
    </lineage>
</organism>
<evidence type="ECO:0000313" key="2">
    <source>
        <dbReference type="EMBL" id="EEG57432.1"/>
    </source>
</evidence>
<keyword evidence="3" id="KW-1185">Reference proteome</keyword>
<feature type="region of interest" description="Disordered" evidence="1">
    <location>
        <begin position="30"/>
        <end position="49"/>
    </location>
</feature>
<dbReference type="HOGENOM" id="CLU_3133923_0_0_9"/>
<proteinExistence type="predicted"/>
<dbReference type="AlphaFoldDB" id="C0CU07"/>